<sequence length="780" mass="86243">MPARGDGFIVIHNPPARPVTPGHFTFAPLEVTYHRVNVEISDSVATTTVEQEFYNPNPQRLEGTYLFPLPDGTHIDKFSMDVNGKMMEAELLDAGKARQIYEDIVRQARDPALLEYAGRSAFKVRIFPIEPHSRKPVKITYTQLLKTDTGLTEYVYPLNTEKFSSKPLSQVSVKVSLKCSEPIKSLYCPSHDVEIKRDGDKAAVVGWERANVRPDTDFKVIYSRTDKPVSVDLLTYRNGPDDGYFLLLAAPGMTAPKGEIQKKDVCFVLDTSGSMSENNGKKMEQAKKALSFCLQNLNEGDRFEIVRFSTEAEPLFNELRAADKANLETAQKFVASLRPIGGTAINDALTKAMELKSKRGGDDKERPYVVIFLTDGQPTIGETNEDNILAAMNKAQEKGGAAGSTRVFSFGIGTDVNTHLLDRIASGTRAFSQYVLPDENLEVKLSNFYTKIKEPVLANVEVTFTGGDIKTTQLYPNALPDLFKGEQVILFGRYSGKGAAAVKISGTLNGQKQTFVQDVTFAEKETKNAFIPALWATRRIGFLLDEIRLRGESRELRDEVTRLAREHGIVTPYTAFLILEDESRRNVPLAMQTLRELRADAPAASSAAGRYESARDEFSDRRSRAGEKAVANAKDVDALKQQWNLEQGQRGGEELRKRPAGAPGPVATTPGGRQPQEPGQAAAAGSGGTGNEYGYRQAQNYTQQARVVNGRAFYQNGKTWTDATAQEAVAKNKALRQQEVKFNTDAYFALLKEYPESAQWLSLGEEVDVVLGDTLYQIRG</sequence>
<organism evidence="4 5">
    <name type="scientific">Humisphaera borealis</name>
    <dbReference type="NCBI Taxonomy" id="2807512"/>
    <lineage>
        <taxon>Bacteria</taxon>
        <taxon>Pseudomonadati</taxon>
        <taxon>Planctomycetota</taxon>
        <taxon>Phycisphaerae</taxon>
        <taxon>Tepidisphaerales</taxon>
        <taxon>Tepidisphaeraceae</taxon>
        <taxon>Humisphaera</taxon>
    </lineage>
</organism>
<protein>
    <submittedName>
        <fullName evidence="4">VWA domain-containing protein</fullName>
    </submittedName>
</protein>
<name>A0A7M2X0D3_9BACT</name>
<dbReference type="EMBL" id="CP063458">
    <property type="protein sequence ID" value="QOV90872.1"/>
    <property type="molecule type" value="Genomic_DNA"/>
</dbReference>
<dbReference type="PANTHER" id="PTHR45737">
    <property type="entry name" value="VON WILLEBRAND FACTOR A DOMAIN-CONTAINING PROTEIN 5A"/>
    <property type="match status" value="1"/>
</dbReference>
<feature type="region of interest" description="Disordered" evidence="1">
    <location>
        <begin position="600"/>
        <end position="690"/>
    </location>
</feature>
<evidence type="ECO:0000259" key="2">
    <source>
        <dbReference type="PROSITE" id="PS50234"/>
    </source>
</evidence>
<dbReference type="Pfam" id="PF13768">
    <property type="entry name" value="VWA_3"/>
    <property type="match status" value="1"/>
</dbReference>
<dbReference type="PANTHER" id="PTHR45737:SF6">
    <property type="entry name" value="VON WILLEBRAND FACTOR A DOMAIN-CONTAINING PROTEIN 5A"/>
    <property type="match status" value="1"/>
</dbReference>
<proteinExistence type="predicted"/>
<feature type="compositionally biased region" description="Low complexity" evidence="1">
    <location>
        <begin position="660"/>
        <end position="684"/>
    </location>
</feature>
<dbReference type="KEGG" id="hbs:IPV69_05795"/>
<dbReference type="InterPro" id="IPR002035">
    <property type="entry name" value="VWF_A"/>
</dbReference>
<dbReference type="Pfam" id="PF08487">
    <property type="entry name" value="VIT"/>
    <property type="match status" value="1"/>
</dbReference>
<dbReference type="Proteomes" id="UP000593765">
    <property type="component" value="Chromosome"/>
</dbReference>
<accession>A0A7M2X0D3</accession>
<dbReference type="SUPFAM" id="SSF53300">
    <property type="entry name" value="vWA-like"/>
    <property type="match status" value="1"/>
</dbReference>
<reference evidence="4 5" key="1">
    <citation type="submission" date="2020-10" db="EMBL/GenBank/DDBJ databases">
        <title>Wide distribution of Phycisphaera-like planctomycetes from WD2101 soil group in peatlands and genome analysis of the first cultivated representative.</title>
        <authorList>
            <person name="Dedysh S.N."/>
            <person name="Beletsky A.V."/>
            <person name="Ivanova A."/>
            <person name="Kulichevskaya I.S."/>
            <person name="Suzina N.E."/>
            <person name="Philippov D.A."/>
            <person name="Rakitin A.L."/>
            <person name="Mardanov A.V."/>
            <person name="Ravin N.V."/>
        </authorList>
    </citation>
    <scope>NUCLEOTIDE SEQUENCE [LARGE SCALE GENOMIC DNA]</scope>
    <source>
        <strain evidence="4 5">M1803</strain>
    </source>
</reference>
<evidence type="ECO:0000313" key="5">
    <source>
        <dbReference type="Proteomes" id="UP000593765"/>
    </source>
</evidence>
<evidence type="ECO:0000256" key="1">
    <source>
        <dbReference type="SAM" id="MobiDB-lite"/>
    </source>
</evidence>
<feature type="domain" description="VIT" evidence="3">
    <location>
        <begin position="15"/>
        <end position="143"/>
    </location>
</feature>
<dbReference type="Gene3D" id="3.40.50.410">
    <property type="entry name" value="von Willebrand factor, type A domain"/>
    <property type="match status" value="1"/>
</dbReference>
<evidence type="ECO:0000259" key="3">
    <source>
        <dbReference type="PROSITE" id="PS51468"/>
    </source>
</evidence>
<dbReference type="SMART" id="SM00609">
    <property type="entry name" value="VIT"/>
    <property type="match status" value="1"/>
</dbReference>
<dbReference type="InterPro" id="IPR036465">
    <property type="entry name" value="vWFA_dom_sf"/>
</dbReference>
<dbReference type="SMART" id="SM00327">
    <property type="entry name" value="VWA"/>
    <property type="match status" value="1"/>
</dbReference>
<dbReference type="AlphaFoldDB" id="A0A7M2X0D3"/>
<dbReference type="InterPro" id="IPR013694">
    <property type="entry name" value="VIT"/>
</dbReference>
<dbReference type="PROSITE" id="PS50234">
    <property type="entry name" value="VWFA"/>
    <property type="match status" value="1"/>
</dbReference>
<keyword evidence="5" id="KW-1185">Reference proteome</keyword>
<feature type="domain" description="VWFA" evidence="2">
    <location>
        <begin position="264"/>
        <end position="452"/>
    </location>
</feature>
<feature type="compositionally biased region" description="Basic and acidic residues" evidence="1">
    <location>
        <begin position="612"/>
        <end position="627"/>
    </location>
</feature>
<dbReference type="PROSITE" id="PS51468">
    <property type="entry name" value="VIT"/>
    <property type="match status" value="1"/>
</dbReference>
<evidence type="ECO:0000313" key="4">
    <source>
        <dbReference type="EMBL" id="QOV90872.1"/>
    </source>
</evidence>
<gene>
    <name evidence="4" type="ORF">IPV69_05795</name>
</gene>